<evidence type="ECO:0000313" key="8">
    <source>
        <dbReference type="Proteomes" id="UP000476934"/>
    </source>
</evidence>
<name>A0A6M0P5L5_9BACI</name>
<proteinExistence type="inferred from homology"/>
<feature type="domain" description="HTH crp-type" evidence="6">
    <location>
        <begin position="20"/>
        <end position="51"/>
    </location>
</feature>
<keyword evidence="3" id="KW-0238">DNA-binding</keyword>
<keyword evidence="8" id="KW-1185">Reference proteome</keyword>
<comment type="similarity">
    <text evidence="1">Belongs to the SorC transcriptional regulatory family.</text>
</comment>
<feature type="domain" description="Sugar-binding" evidence="5">
    <location>
        <begin position="57"/>
        <end position="311"/>
    </location>
</feature>
<dbReference type="Gene3D" id="3.40.50.1360">
    <property type="match status" value="1"/>
</dbReference>
<evidence type="ECO:0000313" key="7">
    <source>
        <dbReference type="EMBL" id="NEY20022.1"/>
    </source>
</evidence>
<protein>
    <submittedName>
        <fullName evidence="7">Sugar-binding transcriptional regulator</fullName>
    </submittedName>
</protein>
<dbReference type="PANTHER" id="PTHR34294">
    <property type="entry name" value="TRANSCRIPTIONAL REGULATOR-RELATED"/>
    <property type="match status" value="1"/>
</dbReference>
<evidence type="ECO:0000256" key="4">
    <source>
        <dbReference type="ARBA" id="ARBA00023163"/>
    </source>
</evidence>
<reference evidence="7 8" key="1">
    <citation type="submission" date="2020-02" db="EMBL/GenBank/DDBJ databases">
        <authorList>
            <person name="Feng H."/>
        </authorList>
    </citation>
    <scope>NUCLEOTIDE SEQUENCE [LARGE SCALE GENOMIC DNA]</scope>
    <source>
        <strain evidence="7 8">Gsoil 114</strain>
    </source>
</reference>
<evidence type="ECO:0000256" key="2">
    <source>
        <dbReference type="ARBA" id="ARBA00023015"/>
    </source>
</evidence>
<dbReference type="GO" id="GO:0030246">
    <property type="term" value="F:carbohydrate binding"/>
    <property type="evidence" value="ECO:0007669"/>
    <property type="project" value="InterPro"/>
</dbReference>
<dbReference type="InterPro" id="IPR036390">
    <property type="entry name" value="WH_DNA-bd_sf"/>
</dbReference>
<evidence type="ECO:0000259" key="5">
    <source>
        <dbReference type="Pfam" id="PF04198"/>
    </source>
</evidence>
<dbReference type="Pfam" id="PF13545">
    <property type="entry name" value="HTH_Crp_2"/>
    <property type="match status" value="1"/>
</dbReference>
<dbReference type="PANTHER" id="PTHR34294:SF1">
    <property type="entry name" value="TRANSCRIPTIONAL REGULATOR LSRR"/>
    <property type="match status" value="1"/>
</dbReference>
<dbReference type="GO" id="GO:0003677">
    <property type="term" value="F:DNA binding"/>
    <property type="evidence" value="ECO:0007669"/>
    <property type="project" value="UniProtKB-KW"/>
</dbReference>
<comment type="caution">
    <text evidence="7">The sequence shown here is derived from an EMBL/GenBank/DDBJ whole genome shotgun (WGS) entry which is preliminary data.</text>
</comment>
<dbReference type="InterPro" id="IPR037171">
    <property type="entry name" value="NagB/RpiA_transferase-like"/>
</dbReference>
<dbReference type="InterPro" id="IPR051054">
    <property type="entry name" value="SorC_transcr_regulators"/>
</dbReference>
<dbReference type="GO" id="GO:0006355">
    <property type="term" value="P:regulation of DNA-templated transcription"/>
    <property type="evidence" value="ECO:0007669"/>
    <property type="project" value="InterPro"/>
</dbReference>
<evidence type="ECO:0000259" key="6">
    <source>
        <dbReference type="Pfam" id="PF13545"/>
    </source>
</evidence>
<dbReference type="InterPro" id="IPR007324">
    <property type="entry name" value="Sugar-bd_dom_put"/>
</dbReference>
<dbReference type="InterPro" id="IPR012318">
    <property type="entry name" value="HTH_CRP"/>
</dbReference>
<reference evidence="7 8" key="2">
    <citation type="submission" date="2020-03" db="EMBL/GenBank/DDBJ databases">
        <title>Bacillus aquiflavi sp. nov., isolated from yellow water of strong flavor Chinese baijiu in Yibin region of China.</title>
        <authorList>
            <person name="Xie J."/>
        </authorList>
    </citation>
    <scope>NUCLEOTIDE SEQUENCE [LARGE SCALE GENOMIC DNA]</scope>
    <source>
        <strain evidence="7 8">Gsoil 114</strain>
    </source>
</reference>
<organism evidence="7 8">
    <name type="scientific">Heyndrickxia ginsengihumi</name>
    <dbReference type="NCBI Taxonomy" id="363870"/>
    <lineage>
        <taxon>Bacteria</taxon>
        <taxon>Bacillati</taxon>
        <taxon>Bacillota</taxon>
        <taxon>Bacilli</taxon>
        <taxon>Bacillales</taxon>
        <taxon>Bacillaceae</taxon>
        <taxon>Heyndrickxia</taxon>
    </lineage>
</organism>
<dbReference type="EMBL" id="JAAIWK010000011">
    <property type="protein sequence ID" value="NEY20022.1"/>
    <property type="molecule type" value="Genomic_DNA"/>
</dbReference>
<accession>A0A6M0P5L5</accession>
<sequence>MDSDKDRLSIDVARLYYQSDYSQQQIADHLNLSRPTVSRLLQHAKDQGYVSIHIYDPLEDMDVLSDQIKKKYKLDQVRIAYTPLNKDHEIIKHLGRVGANFLFDVVKDGDIIGVTWGRTMYSLSSQLKAKQVHGVEVVQLKGGVTHARVNNYAYETVHRIAEAFNTISRYLPLPVIFDRPEIKEMVENDSHMRQIIDLGKQANIAIFTVGTVLDDALLFQLGYLNAEEKKLLQQNAVGDICSRFFNKDGNICNEAINNRTIGIELDELRKKERSILVAGGQRKIPAIRTALIAGYANTLITDQYTARALLEERSY</sequence>
<dbReference type="Proteomes" id="UP000476934">
    <property type="component" value="Unassembled WGS sequence"/>
</dbReference>
<gene>
    <name evidence="7" type="ORF">G4D61_08585</name>
</gene>
<evidence type="ECO:0000256" key="1">
    <source>
        <dbReference type="ARBA" id="ARBA00010466"/>
    </source>
</evidence>
<dbReference type="Gene3D" id="1.10.10.60">
    <property type="entry name" value="Homeodomain-like"/>
    <property type="match status" value="1"/>
</dbReference>
<dbReference type="RefSeq" id="WP_163173744.1">
    <property type="nucleotide sequence ID" value="NZ_JAAIWK010000011.1"/>
</dbReference>
<dbReference type="AlphaFoldDB" id="A0A6M0P5L5"/>
<dbReference type="Pfam" id="PF04198">
    <property type="entry name" value="Sugar-bind"/>
    <property type="match status" value="1"/>
</dbReference>
<dbReference type="SUPFAM" id="SSF100950">
    <property type="entry name" value="NagB/RpiA/CoA transferase-like"/>
    <property type="match status" value="1"/>
</dbReference>
<keyword evidence="2" id="KW-0805">Transcription regulation</keyword>
<keyword evidence="4" id="KW-0804">Transcription</keyword>
<dbReference type="SUPFAM" id="SSF46785">
    <property type="entry name" value="Winged helix' DNA-binding domain"/>
    <property type="match status" value="1"/>
</dbReference>
<evidence type="ECO:0000256" key="3">
    <source>
        <dbReference type="ARBA" id="ARBA00023125"/>
    </source>
</evidence>